<reference evidence="2 3" key="1">
    <citation type="submission" date="2023-07" db="EMBL/GenBank/DDBJ databases">
        <title>Genomic Encyclopedia of Type Strains, Phase IV (KMG-IV): sequencing the most valuable type-strain genomes for metagenomic binning, comparative biology and taxonomic classification.</title>
        <authorList>
            <person name="Goeker M."/>
        </authorList>
    </citation>
    <scope>NUCLEOTIDE SEQUENCE [LARGE SCALE GENOMIC DNA]</scope>
    <source>
        <strain evidence="2 3">DSM 17740</strain>
    </source>
</reference>
<dbReference type="InterPro" id="IPR023181">
    <property type="entry name" value="Homospermid_syn-like_C"/>
</dbReference>
<dbReference type="InterPro" id="IPR046341">
    <property type="entry name" value="SET_dom_sf"/>
</dbReference>
<evidence type="ECO:0000313" key="2">
    <source>
        <dbReference type="EMBL" id="MDQ0339314.1"/>
    </source>
</evidence>
<evidence type="ECO:0000259" key="1">
    <source>
        <dbReference type="PROSITE" id="PS50280"/>
    </source>
</evidence>
<dbReference type="InterPro" id="IPR001214">
    <property type="entry name" value="SET_dom"/>
</dbReference>
<keyword evidence="3" id="KW-1185">Reference proteome</keyword>
<dbReference type="CDD" id="cd08161">
    <property type="entry name" value="SET"/>
    <property type="match status" value="1"/>
</dbReference>
<accession>A0ABU0CSI0</accession>
<dbReference type="Proteomes" id="UP001232445">
    <property type="component" value="Unassembled WGS sequence"/>
</dbReference>
<dbReference type="Pfam" id="PF03435">
    <property type="entry name" value="Sacchrp_dh_NADP"/>
    <property type="match status" value="1"/>
</dbReference>
<feature type="domain" description="SET" evidence="1">
    <location>
        <begin position="4"/>
        <end position="112"/>
    </location>
</feature>
<dbReference type="Gene3D" id="3.40.50.720">
    <property type="entry name" value="NAD(P)-binding Rossmann-like Domain"/>
    <property type="match status" value="1"/>
</dbReference>
<dbReference type="EMBL" id="JAUSUQ010000007">
    <property type="protein sequence ID" value="MDQ0339314.1"/>
    <property type="molecule type" value="Genomic_DNA"/>
</dbReference>
<comment type="caution">
    <text evidence="2">The sequence shown here is derived from an EMBL/GenBank/DDBJ whole genome shotgun (WGS) entry which is preliminary data.</text>
</comment>
<proteinExistence type="predicted"/>
<evidence type="ECO:0000313" key="3">
    <source>
        <dbReference type="Proteomes" id="UP001232445"/>
    </source>
</evidence>
<protein>
    <submittedName>
        <fullName evidence="2">Saccharopine dehydrogenase-like NADP-dependent oxidoreductase</fullName>
    </submittedName>
</protein>
<dbReference type="InterPro" id="IPR005097">
    <property type="entry name" value="Sacchrp_dh_NADP-bd"/>
</dbReference>
<dbReference type="PROSITE" id="PS50280">
    <property type="entry name" value="SET"/>
    <property type="match status" value="1"/>
</dbReference>
<gene>
    <name evidence="2" type="ORF">J2S00_002101</name>
</gene>
<dbReference type="Pfam" id="PF00856">
    <property type="entry name" value="SET"/>
    <property type="match status" value="1"/>
</dbReference>
<dbReference type="Gene3D" id="3.30.360.30">
    <property type="entry name" value="homospermidine synthase like"/>
    <property type="match status" value="1"/>
</dbReference>
<dbReference type="SUPFAM" id="SSF82199">
    <property type="entry name" value="SET domain"/>
    <property type="match status" value="1"/>
</dbReference>
<name>A0ABU0CSI0_9BACI</name>
<dbReference type="SMART" id="SM00317">
    <property type="entry name" value="SET"/>
    <property type="match status" value="1"/>
</dbReference>
<dbReference type="Gene3D" id="2.170.270.10">
    <property type="entry name" value="SET domain"/>
    <property type="match status" value="1"/>
</dbReference>
<sequence>MMHPDTELRYVSEEVGVGVFATKFIPKGTIVWIEDDLDIILDEDEVESLDELRREMVYKYSYQNNDGQYILNWDHSRYMNHSFHPNCIDTAYGFALAARDINPGEELTCDYGMLGEDEDFECVPEEGTSRTRVKADDYLHYYQEWDEMAREAFKYFNKVEQPLKHLIKEEFVDKVNAVASGREPLDSILTTFEDESDESDQSDQDFSLSEKLNILDKQKLTISILGSAGGVAKSTLAILDKSFQDVNDPIHPFIRCCNIHLIDKKQKSMEYYDPLIPHLKHAVTLHQFDLKNLRRFRQHLLDTNTTLVIDVSGADTIEMLQCCHELGIQYINTALENTMVDETEELEGFACLERFRIFEKNRERFTNIKAIIGSGMNPGIVQWMAVEMMKQAPGEKPLGCYIVEHDTSFYADRSLIQPKTIYSSWSPEGFLDEAVSGYPMFMKQKMPVFLYHDVYELEFKVSLGNKQFFGCLMPHEEVISLGKAFDMETGFIYRVSDYTTDLIRANLDDTDDLWYWKHKVLDPADAELVGEDLVGVLLVYKDKERYMYNVMNNKTIFAQYKTNATYFQVACGVYGALAALLLDDIPNGVYFVDELLLQTDTGYGKYLTYYMKDFITGENNSSEGLLLDRVKKWSGE</sequence>
<organism evidence="2 3">
    <name type="scientific">Caldalkalibacillus uzonensis</name>
    <dbReference type="NCBI Taxonomy" id="353224"/>
    <lineage>
        <taxon>Bacteria</taxon>
        <taxon>Bacillati</taxon>
        <taxon>Bacillota</taxon>
        <taxon>Bacilli</taxon>
        <taxon>Bacillales</taxon>
        <taxon>Bacillaceae</taxon>
        <taxon>Caldalkalibacillus</taxon>
    </lineage>
</organism>